<protein>
    <submittedName>
        <fullName evidence="3">Cupin 2 conserved barrel domain protein</fullName>
    </submittedName>
</protein>
<evidence type="ECO:0000313" key="3">
    <source>
        <dbReference type="EMBL" id="ACR79375.1"/>
    </source>
</evidence>
<evidence type="ECO:0000313" key="4">
    <source>
        <dbReference type="Proteomes" id="UP000002382"/>
    </source>
</evidence>
<dbReference type="InterPro" id="IPR014710">
    <property type="entry name" value="RmlC-like_jellyroll"/>
</dbReference>
<dbReference type="EMBL" id="CP001634">
    <property type="protein sequence ID" value="ACR79375.1"/>
    <property type="molecule type" value="Genomic_DNA"/>
</dbReference>
<dbReference type="Proteomes" id="UP000002382">
    <property type="component" value="Chromosome"/>
</dbReference>
<dbReference type="Gene3D" id="3.30.1050.10">
    <property type="entry name" value="SCP2 sterol-binding domain"/>
    <property type="match status" value="1"/>
</dbReference>
<dbReference type="RefSeq" id="WP_015868041.1">
    <property type="nucleotide sequence ID" value="NC_012785.1"/>
</dbReference>
<dbReference type="SUPFAM" id="SSF55718">
    <property type="entry name" value="SCP-like"/>
    <property type="match status" value="1"/>
</dbReference>
<feature type="domain" description="SCP2" evidence="1">
    <location>
        <begin position="25"/>
        <end position="81"/>
    </location>
</feature>
<keyword evidence="4" id="KW-1185">Reference proteome</keyword>
<organism evidence="3 4">
    <name type="scientific">Kosmotoga olearia (strain ATCC BAA-1733 / DSM 21960 / TBF 19.5.1)</name>
    <dbReference type="NCBI Taxonomy" id="521045"/>
    <lineage>
        <taxon>Bacteria</taxon>
        <taxon>Thermotogati</taxon>
        <taxon>Thermotogota</taxon>
        <taxon>Thermotogae</taxon>
        <taxon>Kosmotogales</taxon>
        <taxon>Kosmotogaceae</taxon>
        <taxon>Kosmotoga</taxon>
    </lineage>
</organism>
<evidence type="ECO:0000259" key="2">
    <source>
        <dbReference type="Pfam" id="PF07883"/>
    </source>
</evidence>
<dbReference type="Gene3D" id="2.60.120.10">
    <property type="entry name" value="Jelly Rolls"/>
    <property type="match status" value="1"/>
</dbReference>
<reference evidence="3 4" key="2">
    <citation type="journal article" date="2011" name="J. Bacteriol.">
        <title>Genome Sequence of Kosmotoga olearia Strain TBF 19.5.1, a Thermophilic Bacterium with a Wide Growth Temperature Range, Isolated from the Troll B Oil Platform in the North Sea.</title>
        <authorList>
            <person name="Swithers K.S."/>
            <person name="Dipippo J.L."/>
            <person name="Bruce D.C."/>
            <person name="Detter C."/>
            <person name="Tapia R."/>
            <person name="Han S."/>
            <person name="Goodwin L.A."/>
            <person name="Han J."/>
            <person name="Woyke T."/>
            <person name="Pitluck S."/>
            <person name="Pennacchio L."/>
            <person name="Nolan M."/>
            <person name="Mikhailova N."/>
            <person name="Land M.L."/>
            <person name="Nesbo C.L."/>
            <person name="Gogarten J.P."/>
            <person name="Noll K.M."/>
        </authorList>
    </citation>
    <scope>NUCLEOTIDE SEQUENCE [LARGE SCALE GENOMIC DNA]</scope>
    <source>
        <strain evidence="4">ATCC BAA-1733 / DSM 21960 / TBF 19.5.1</strain>
    </source>
</reference>
<dbReference type="eggNOG" id="COG3255">
    <property type="taxonomic scope" value="Bacteria"/>
</dbReference>
<proteinExistence type="predicted"/>
<gene>
    <name evidence="3" type="ordered locus">Kole_0659</name>
</gene>
<dbReference type="InterPro" id="IPR003033">
    <property type="entry name" value="SCP2_sterol-bd_dom"/>
</dbReference>
<dbReference type="AlphaFoldDB" id="C5CF98"/>
<dbReference type="InterPro" id="IPR011051">
    <property type="entry name" value="RmlC_Cupin_sf"/>
</dbReference>
<name>C5CF98_KOSOT</name>
<dbReference type="OrthoDB" id="9814751at2"/>
<dbReference type="eggNOG" id="COG1917">
    <property type="taxonomic scope" value="Bacteria"/>
</dbReference>
<dbReference type="InterPro" id="IPR013096">
    <property type="entry name" value="Cupin_2"/>
</dbReference>
<accession>C5CF98</accession>
<reference evidence="3 4" key="1">
    <citation type="submission" date="2009-06" db="EMBL/GenBank/DDBJ databases">
        <title>Complete sequence of Thermotogales bacterium TBF 19.5.1.</title>
        <authorList>
            <consortium name="US DOE Joint Genome Institute"/>
            <person name="Lucas S."/>
            <person name="Copeland A."/>
            <person name="Lapidus A."/>
            <person name="Glavina del Rio T."/>
            <person name="Tice H."/>
            <person name="Bruce D."/>
            <person name="Goodwin L."/>
            <person name="Pitluck S."/>
            <person name="Chertkov O."/>
            <person name="Brettin T."/>
            <person name="Detter J.C."/>
            <person name="Han C."/>
            <person name="Schmutz J."/>
            <person name="Larimer F."/>
            <person name="Land M."/>
            <person name="Hauser L."/>
            <person name="Kyrpides N."/>
            <person name="Ovchinnikova G."/>
            <person name="Noll K."/>
        </authorList>
    </citation>
    <scope>NUCLEOTIDE SEQUENCE [LARGE SCALE GENOMIC DNA]</scope>
    <source>
        <strain evidence="4">ATCC BAA-1733 / DSM 21960 / TBF 19.5.1</strain>
    </source>
</reference>
<feature type="domain" description="Cupin type-2" evidence="2">
    <location>
        <begin position="171"/>
        <end position="223"/>
    </location>
</feature>
<dbReference type="HOGENOM" id="CLU_1233717_0_0_0"/>
<sequence length="224" mass="25484">MTVYEMLKEMADNFKSKVEPDYTFLAQLNVEDTNESFYIKIDNGEVILGKGVNNEADVILTTTYDVLRQIYEGKFNAITAAAKANYLDKAPLDWRFSNNKKITPDTIARFNYLGMHLFNRSDPEKVLLDEEHSRVVHGGHAIGLYYATGLRSAWYMLKKGESLNQEGDTNPFHQAMIFIEGEGFAKIGDKTVKVKKGESYYIPPNTSHVVWTESDEPLVLIWLA</sequence>
<dbReference type="Pfam" id="PF02036">
    <property type="entry name" value="SCP2"/>
    <property type="match status" value="1"/>
</dbReference>
<dbReference type="Pfam" id="PF07883">
    <property type="entry name" value="Cupin_2"/>
    <property type="match status" value="1"/>
</dbReference>
<evidence type="ECO:0000259" key="1">
    <source>
        <dbReference type="Pfam" id="PF02036"/>
    </source>
</evidence>
<dbReference type="InterPro" id="IPR036527">
    <property type="entry name" value="SCP2_sterol-bd_dom_sf"/>
</dbReference>
<dbReference type="KEGG" id="kol:Kole_0659"/>
<dbReference type="SUPFAM" id="SSF51182">
    <property type="entry name" value="RmlC-like cupins"/>
    <property type="match status" value="1"/>
</dbReference>